<name>A0A9D5BPH7_PEA</name>
<sequence>MKQSTFVSGRNIFDGVLVVNKILDLAKREKYLDMLLKIDFKRAYDCISWRYLRFMLIRLGFGVKRKSCMKAIVFPNTMSVLGSKVNKDVAFDTLQFANDTIFLGECNWTNLWSVKAILQGFKEGRSGSSRDSIWWRDLVSLGHNCGQDFNLFTDNVKCDLSSGLEISFWNNKWMGTQNLKESFPGLFVISRLSFGNVTDMGEWTGSNWSWNC</sequence>
<dbReference type="AlphaFoldDB" id="A0A9D5BPH7"/>
<dbReference type="EMBL" id="JAMSHJ010000001">
    <property type="protein sequence ID" value="KAI5447147.1"/>
    <property type="molecule type" value="Genomic_DNA"/>
</dbReference>
<dbReference type="Proteomes" id="UP001058974">
    <property type="component" value="Chromosome 1"/>
</dbReference>
<evidence type="ECO:0000313" key="2">
    <source>
        <dbReference type="Proteomes" id="UP001058974"/>
    </source>
</evidence>
<accession>A0A9D5BPH7</accession>
<reference evidence="1 2" key="1">
    <citation type="journal article" date="2022" name="Nat. Genet.">
        <title>Improved pea reference genome and pan-genome highlight genomic features and evolutionary characteristics.</title>
        <authorList>
            <person name="Yang T."/>
            <person name="Liu R."/>
            <person name="Luo Y."/>
            <person name="Hu S."/>
            <person name="Wang D."/>
            <person name="Wang C."/>
            <person name="Pandey M.K."/>
            <person name="Ge S."/>
            <person name="Xu Q."/>
            <person name="Li N."/>
            <person name="Li G."/>
            <person name="Huang Y."/>
            <person name="Saxena R.K."/>
            <person name="Ji Y."/>
            <person name="Li M."/>
            <person name="Yan X."/>
            <person name="He Y."/>
            <person name="Liu Y."/>
            <person name="Wang X."/>
            <person name="Xiang C."/>
            <person name="Varshney R.K."/>
            <person name="Ding H."/>
            <person name="Gao S."/>
            <person name="Zong X."/>
        </authorList>
    </citation>
    <scope>NUCLEOTIDE SEQUENCE [LARGE SCALE GENOMIC DNA]</scope>
    <source>
        <strain evidence="1 2">cv. Zhongwan 6</strain>
    </source>
</reference>
<dbReference type="Gramene" id="Psat01G0484800-T1">
    <property type="protein sequence ID" value="KAI5447147.1"/>
    <property type="gene ID" value="KIW84_014848"/>
</dbReference>
<comment type="caution">
    <text evidence="1">The sequence shown here is derived from an EMBL/GenBank/DDBJ whole genome shotgun (WGS) entry which is preliminary data.</text>
</comment>
<evidence type="ECO:0000313" key="1">
    <source>
        <dbReference type="EMBL" id="KAI5447147.1"/>
    </source>
</evidence>
<gene>
    <name evidence="1" type="ORF">KIW84_014848</name>
</gene>
<organism evidence="1 2">
    <name type="scientific">Pisum sativum</name>
    <name type="common">Garden pea</name>
    <name type="synonym">Lathyrus oleraceus</name>
    <dbReference type="NCBI Taxonomy" id="3888"/>
    <lineage>
        <taxon>Eukaryota</taxon>
        <taxon>Viridiplantae</taxon>
        <taxon>Streptophyta</taxon>
        <taxon>Embryophyta</taxon>
        <taxon>Tracheophyta</taxon>
        <taxon>Spermatophyta</taxon>
        <taxon>Magnoliopsida</taxon>
        <taxon>eudicotyledons</taxon>
        <taxon>Gunneridae</taxon>
        <taxon>Pentapetalae</taxon>
        <taxon>rosids</taxon>
        <taxon>fabids</taxon>
        <taxon>Fabales</taxon>
        <taxon>Fabaceae</taxon>
        <taxon>Papilionoideae</taxon>
        <taxon>50 kb inversion clade</taxon>
        <taxon>NPAAA clade</taxon>
        <taxon>Hologalegina</taxon>
        <taxon>IRL clade</taxon>
        <taxon>Fabeae</taxon>
        <taxon>Lathyrus</taxon>
    </lineage>
</organism>
<proteinExistence type="predicted"/>
<evidence type="ECO:0008006" key="3">
    <source>
        <dbReference type="Google" id="ProtNLM"/>
    </source>
</evidence>
<keyword evidence="2" id="KW-1185">Reference proteome</keyword>
<protein>
    <recommendedName>
        <fullName evidence="3">Reverse transcriptase domain-containing protein</fullName>
    </recommendedName>
</protein>